<dbReference type="CDD" id="cd00082">
    <property type="entry name" value="HisKA"/>
    <property type="match status" value="1"/>
</dbReference>
<accession>A0A6J4VA14</accession>
<dbReference type="EMBL" id="CADCWM010000600">
    <property type="protein sequence ID" value="CAA9571523.1"/>
    <property type="molecule type" value="Genomic_DNA"/>
</dbReference>
<feature type="transmembrane region" description="Helical" evidence="5">
    <location>
        <begin position="197"/>
        <end position="215"/>
    </location>
</feature>
<feature type="domain" description="PAS" evidence="7">
    <location>
        <begin position="416"/>
        <end position="461"/>
    </location>
</feature>
<dbReference type="SMART" id="SM00065">
    <property type="entry name" value="GAF"/>
    <property type="match status" value="1"/>
</dbReference>
<dbReference type="Gene3D" id="1.10.287.130">
    <property type="match status" value="1"/>
</dbReference>
<evidence type="ECO:0000313" key="8">
    <source>
        <dbReference type="EMBL" id="CAA9571523.1"/>
    </source>
</evidence>
<dbReference type="InterPro" id="IPR003594">
    <property type="entry name" value="HATPase_dom"/>
</dbReference>
<dbReference type="SMART" id="SM00388">
    <property type="entry name" value="HisKA"/>
    <property type="match status" value="1"/>
</dbReference>
<feature type="transmembrane region" description="Helical" evidence="5">
    <location>
        <begin position="115"/>
        <end position="136"/>
    </location>
</feature>
<reference evidence="8" key="1">
    <citation type="submission" date="2020-02" db="EMBL/GenBank/DDBJ databases">
        <authorList>
            <person name="Meier V. D."/>
        </authorList>
    </citation>
    <scope>NUCLEOTIDE SEQUENCE</scope>
    <source>
        <strain evidence="8">AVDCRST_MAG88</strain>
    </source>
</reference>
<dbReference type="Pfam" id="PF13185">
    <property type="entry name" value="GAF_2"/>
    <property type="match status" value="1"/>
</dbReference>
<dbReference type="Pfam" id="PF00512">
    <property type="entry name" value="HisKA"/>
    <property type="match status" value="1"/>
</dbReference>
<evidence type="ECO:0000256" key="3">
    <source>
        <dbReference type="ARBA" id="ARBA00022553"/>
    </source>
</evidence>
<feature type="domain" description="Histidine kinase" evidence="6">
    <location>
        <begin position="551"/>
        <end position="776"/>
    </location>
</feature>
<dbReference type="SUPFAM" id="SSF55781">
    <property type="entry name" value="GAF domain-like"/>
    <property type="match status" value="1"/>
</dbReference>
<feature type="transmembrane region" description="Helical" evidence="5">
    <location>
        <begin position="69"/>
        <end position="94"/>
    </location>
</feature>
<gene>
    <name evidence="8" type="ORF">AVDCRST_MAG88-2380</name>
</gene>
<feature type="transmembrane region" description="Helical" evidence="5">
    <location>
        <begin position="156"/>
        <end position="176"/>
    </location>
</feature>
<dbReference type="CDD" id="cd00130">
    <property type="entry name" value="PAS"/>
    <property type="match status" value="1"/>
</dbReference>
<dbReference type="InterPro" id="IPR003661">
    <property type="entry name" value="HisK_dim/P_dom"/>
</dbReference>
<dbReference type="SUPFAM" id="SSF55874">
    <property type="entry name" value="ATPase domain of HSP90 chaperone/DNA topoisomerase II/histidine kinase"/>
    <property type="match status" value="1"/>
</dbReference>
<dbReference type="PANTHER" id="PTHR43547:SF2">
    <property type="entry name" value="HYBRID SIGNAL TRANSDUCTION HISTIDINE KINASE C"/>
    <property type="match status" value="1"/>
</dbReference>
<feature type="transmembrane region" description="Helical" evidence="5">
    <location>
        <begin position="39"/>
        <end position="57"/>
    </location>
</feature>
<keyword evidence="3" id="KW-0597">Phosphoprotein</keyword>
<dbReference type="InterPro" id="IPR000014">
    <property type="entry name" value="PAS"/>
</dbReference>
<proteinExistence type="predicted"/>
<dbReference type="SUPFAM" id="SSF47384">
    <property type="entry name" value="Homodimeric domain of signal transducing histidine kinase"/>
    <property type="match status" value="1"/>
</dbReference>
<dbReference type="AlphaFoldDB" id="A0A6J4VA14"/>
<dbReference type="EC" id="2.7.13.3" evidence="2"/>
<dbReference type="GO" id="GO:0000155">
    <property type="term" value="F:phosphorelay sensor kinase activity"/>
    <property type="evidence" value="ECO:0007669"/>
    <property type="project" value="InterPro"/>
</dbReference>
<sequence>MRAPPVARLYLWLMLLATGGLLVWWAWAWRGPALGNPGLLALLLALGVAAQHFPLPLGPHHKVSVASAAYFAALLLVGPPVAMALVIVSQLLGGGSLALRRDPASGRRRRAPADVLFNAAQLALATGLAGLVYYTAVPHQAPAALGSPADLWAIPAAAMVFHLANSWAVAVMVGLYRGRSPIAVWRVGRGTAALEEVVLVTLGLIMALLVGRYPWAPLLLVAPVALLHWSLRRMTELLAETARREREAVLLAEAGRRFGASPARDEVLAGVVALATQGFGDAAVVELADAAGAAPALHAAAFANDVVEARWRARPVGFPPGAPAALRQPDSSLLIPDAEADPRLDRAAVAAVGLRSWLGVPLRGRESLLGTLGIASVAGGEARRFDAGDLRLAEGLAGRAAAALENAALHERLAASAADLGAVLDGIEQGVLMADRRGRIRYANRRLGELLGLDAGALRGRLLRAVAEEELAGRVGDQRAFLARLSWLDAHPGEVATDEVTVARPVARVLSRYSGPVRLAGAGTPIGRLEVYTDVTEARRLERAKDEFMATASHEFKTPLTTLGGHLELLERQLTRPQGPDTARLAHHARSARGELARLRRLTEDLLEVARIGTGRLTLRPAPGDLAATVRETVARFVARPGLRERGHHLVCRTDAPLPASFDPVRLEQVLGNLLENALKYAPGGGDVVVEARRVGDEAVVGVRDRGIGVPAAEREKLFEPFYRADNATAGSPEGLGLGLHISRGIVEGHGGRLWVEPAPGGERGSLFRFALPLHERATTIPPAGRSARPPPAATQHEHADARD</sequence>
<dbReference type="CDD" id="cd00075">
    <property type="entry name" value="HATPase"/>
    <property type="match status" value="1"/>
</dbReference>
<name>A0A6J4VA14_9BACT</name>
<organism evidence="8">
    <name type="scientific">uncultured Thermomicrobiales bacterium</name>
    <dbReference type="NCBI Taxonomy" id="1645740"/>
    <lineage>
        <taxon>Bacteria</taxon>
        <taxon>Pseudomonadati</taxon>
        <taxon>Thermomicrobiota</taxon>
        <taxon>Thermomicrobia</taxon>
        <taxon>Thermomicrobiales</taxon>
        <taxon>environmental samples</taxon>
    </lineage>
</organism>
<evidence type="ECO:0000256" key="5">
    <source>
        <dbReference type="SAM" id="Phobius"/>
    </source>
</evidence>
<protein>
    <recommendedName>
        <fullName evidence="2">histidine kinase</fullName>
        <ecNumber evidence="2">2.7.13.3</ecNumber>
    </recommendedName>
</protein>
<dbReference type="PROSITE" id="PS50112">
    <property type="entry name" value="PAS"/>
    <property type="match status" value="1"/>
</dbReference>
<dbReference type="InterPro" id="IPR013656">
    <property type="entry name" value="PAS_4"/>
</dbReference>
<dbReference type="PROSITE" id="PS50109">
    <property type="entry name" value="HIS_KIN"/>
    <property type="match status" value="1"/>
</dbReference>
<keyword evidence="5" id="KW-0812">Transmembrane</keyword>
<dbReference type="Pfam" id="PF02518">
    <property type="entry name" value="HATPase_c"/>
    <property type="match status" value="1"/>
</dbReference>
<keyword evidence="5" id="KW-1133">Transmembrane helix</keyword>
<dbReference type="InterPro" id="IPR004358">
    <property type="entry name" value="Sig_transdc_His_kin-like_C"/>
</dbReference>
<dbReference type="InterPro" id="IPR005467">
    <property type="entry name" value="His_kinase_dom"/>
</dbReference>
<dbReference type="Gene3D" id="3.30.450.40">
    <property type="match status" value="1"/>
</dbReference>
<evidence type="ECO:0000256" key="2">
    <source>
        <dbReference type="ARBA" id="ARBA00012438"/>
    </source>
</evidence>
<dbReference type="InterPro" id="IPR029016">
    <property type="entry name" value="GAF-like_dom_sf"/>
</dbReference>
<dbReference type="InterPro" id="IPR036890">
    <property type="entry name" value="HATPase_C_sf"/>
</dbReference>
<dbReference type="Pfam" id="PF08448">
    <property type="entry name" value="PAS_4"/>
    <property type="match status" value="1"/>
</dbReference>
<dbReference type="PANTHER" id="PTHR43547">
    <property type="entry name" value="TWO-COMPONENT HISTIDINE KINASE"/>
    <property type="match status" value="1"/>
</dbReference>
<comment type="catalytic activity">
    <reaction evidence="1">
        <text>ATP + protein L-histidine = ADP + protein N-phospho-L-histidine.</text>
        <dbReference type="EC" id="2.7.13.3"/>
    </reaction>
</comment>
<dbReference type="InterPro" id="IPR035965">
    <property type="entry name" value="PAS-like_dom_sf"/>
</dbReference>
<dbReference type="SUPFAM" id="SSF55785">
    <property type="entry name" value="PYP-like sensor domain (PAS domain)"/>
    <property type="match status" value="1"/>
</dbReference>
<dbReference type="SMART" id="SM00387">
    <property type="entry name" value="HATPase_c"/>
    <property type="match status" value="1"/>
</dbReference>
<dbReference type="InterPro" id="IPR003018">
    <property type="entry name" value="GAF"/>
</dbReference>
<keyword evidence="5" id="KW-0472">Membrane</keyword>
<evidence type="ECO:0000256" key="4">
    <source>
        <dbReference type="SAM" id="MobiDB-lite"/>
    </source>
</evidence>
<evidence type="ECO:0000259" key="7">
    <source>
        <dbReference type="PROSITE" id="PS50112"/>
    </source>
</evidence>
<dbReference type="InterPro" id="IPR036097">
    <property type="entry name" value="HisK_dim/P_sf"/>
</dbReference>
<feature type="region of interest" description="Disordered" evidence="4">
    <location>
        <begin position="780"/>
        <end position="804"/>
    </location>
</feature>
<evidence type="ECO:0000256" key="1">
    <source>
        <dbReference type="ARBA" id="ARBA00000085"/>
    </source>
</evidence>
<evidence type="ECO:0000259" key="6">
    <source>
        <dbReference type="PROSITE" id="PS50109"/>
    </source>
</evidence>
<dbReference type="PRINTS" id="PR00344">
    <property type="entry name" value="BCTRLSENSOR"/>
</dbReference>
<feature type="transmembrane region" description="Helical" evidence="5">
    <location>
        <begin position="6"/>
        <end position="27"/>
    </location>
</feature>
<dbReference type="SMART" id="SM00091">
    <property type="entry name" value="PAS"/>
    <property type="match status" value="1"/>
</dbReference>
<dbReference type="Gene3D" id="3.30.565.10">
    <property type="entry name" value="Histidine kinase-like ATPase, C-terminal domain"/>
    <property type="match status" value="1"/>
</dbReference>
<dbReference type="Gene3D" id="3.30.450.20">
    <property type="entry name" value="PAS domain"/>
    <property type="match status" value="1"/>
</dbReference>